<feature type="region of interest" description="Disordered" evidence="2">
    <location>
        <begin position="425"/>
        <end position="454"/>
    </location>
</feature>
<dbReference type="PANTHER" id="PTHR30349">
    <property type="entry name" value="PHAGE INTEGRASE-RELATED"/>
    <property type="match status" value="1"/>
</dbReference>
<evidence type="ECO:0000313" key="4">
    <source>
        <dbReference type="EMBL" id="QEH33951.1"/>
    </source>
</evidence>
<dbReference type="RefSeq" id="WP_148593942.1">
    <property type="nucleotide sequence ID" value="NZ_CP042997.1"/>
</dbReference>
<name>A0A5B9W128_9BACT</name>
<feature type="domain" description="Tyr recombinase" evidence="3">
    <location>
        <begin position="218"/>
        <end position="418"/>
    </location>
</feature>
<evidence type="ECO:0000256" key="1">
    <source>
        <dbReference type="ARBA" id="ARBA00023172"/>
    </source>
</evidence>
<dbReference type="GO" id="GO:0003677">
    <property type="term" value="F:DNA binding"/>
    <property type="evidence" value="ECO:0007669"/>
    <property type="project" value="InterPro"/>
</dbReference>
<feature type="region of interest" description="Disordered" evidence="2">
    <location>
        <begin position="234"/>
        <end position="257"/>
    </location>
</feature>
<gene>
    <name evidence="4" type="ORF">OJF2_24840</name>
</gene>
<dbReference type="AlphaFoldDB" id="A0A5B9W128"/>
<evidence type="ECO:0000313" key="5">
    <source>
        <dbReference type="Proteomes" id="UP000324233"/>
    </source>
</evidence>
<protein>
    <submittedName>
        <fullName evidence="4">Site-specific tyrosine recombinase XerC</fullName>
    </submittedName>
</protein>
<feature type="compositionally biased region" description="Low complexity" evidence="2">
    <location>
        <begin position="425"/>
        <end position="443"/>
    </location>
</feature>
<reference evidence="4 5" key="1">
    <citation type="submission" date="2019-08" db="EMBL/GenBank/DDBJ databases">
        <title>Deep-cultivation of Planctomycetes and their phenomic and genomic characterization uncovers novel biology.</title>
        <authorList>
            <person name="Wiegand S."/>
            <person name="Jogler M."/>
            <person name="Boedeker C."/>
            <person name="Pinto D."/>
            <person name="Vollmers J."/>
            <person name="Rivas-Marin E."/>
            <person name="Kohn T."/>
            <person name="Peeters S.H."/>
            <person name="Heuer A."/>
            <person name="Rast P."/>
            <person name="Oberbeckmann S."/>
            <person name="Bunk B."/>
            <person name="Jeske O."/>
            <person name="Meyerdierks A."/>
            <person name="Storesund J.E."/>
            <person name="Kallscheuer N."/>
            <person name="Luecker S."/>
            <person name="Lage O.M."/>
            <person name="Pohl T."/>
            <person name="Merkel B.J."/>
            <person name="Hornburger P."/>
            <person name="Mueller R.-W."/>
            <person name="Bruemmer F."/>
            <person name="Labrenz M."/>
            <person name="Spormann A.M."/>
            <person name="Op den Camp H."/>
            <person name="Overmann J."/>
            <person name="Amann R."/>
            <person name="Jetten M.S.M."/>
            <person name="Mascher T."/>
            <person name="Medema M.H."/>
            <person name="Devos D.P."/>
            <person name="Kaster A.-K."/>
            <person name="Ovreas L."/>
            <person name="Rohde M."/>
            <person name="Galperin M.Y."/>
            <person name="Jogler C."/>
        </authorList>
    </citation>
    <scope>NUCLEOTIDE SEQUENCE [LARGE SCALE GENOMIC DNA]</scope>
    <source>
        <strain evidence="4 5">OJF2</strain>
    </source>
</reference>
<organism evidence="4 5">
    <name type="scientific">Aquisphaera giovannonii</name>
    <dbReference type="NCBI Taxonomy" id="406548"/>
    <lineage>
        <taxon>Bacteria</taxon>
        <taxon>Pseudomonadati</taxon>
        <taxon>Planctomycetota</taxon>
        <taxon>Planctomycetia</taxon>
        <taxon>Isosphaerales</taxon>
        <taxon>Isosphaeraceae</taxon>
        <taxon>Aquisphaera</taxon>
    </lineage>
</organism>
<dbReference type="InterPro" id="IPR013762">
    <property type="entry name" value="Integrase-like_cat_sf"/>
</dbReference>
<accession>A0A5B9W128</accession>
<dbReference type="PROSITE" id="PS51898">
    <property type="entry name" value="TYR_RECOMBINASE"/>
    <property type="match status" value="1"/>
</dbReference>
<sequence>MGSVFRKTTTRPVPAGAKISTQGGRLVARWDGKGKRAMAPVVTLPDGRQAIRQESSTYFAKYRDHDGTVKVVPTKCQDKSAAEHFLANLEKRADRIRAEVVTPEEDRRADTARRVGIDQHIDDYVSTLTGNAMHRTNTRGYLERLRDALGWSALADLKRDRLELWLAGEALKKRSARSRNAYRVAASGFCSWLATAGRLAGNPFARLPKASEKADPRRPRRALTPDELGKLMAAAQQAPARRPLKSAGKVEGGRPAERMTGADRADLYLFLAGTGLRVNEARLLRVADLDLDGESPGMSLRAGTTKNKQGAILPLRADLIAMLRRRVDGRRPADAVFNIPADLIRRFHADRKRAGIPLEDDRGRRVDLHSLRTTFGTLLAASGVPLTVAQRLMRHSDPKLTSNIYTDVRVADMRAAIEAMPSVAPAAPSVAPAAPSVAPSVAPTRGKRVQRKSS</sequence>
<dbReference type="Pfam" id="PF00589">
    <property type="entry name" value="Phage_integrase"/>
    <property type="match status" value="1"/>
</dbReference>
<dbReference type="OrthoDB" id="292546at2"/>
<dbReference type="PANTHER" id="PTHR30349:SF64">
    <property type="entry name" value="PROPHAGE INTEGRASE INTD-RELATED"/>
    <property type="match status" value="1"/>
</dbReference>
<dbReference type="KEGG" id="agv:OJF2_24840"/>
<dbReference type="GO" id="GO:0015074">
    <property type="term" value="P:DNA integration"/>
    <property type="evidence" value="ECO:0007669"/>
    <property type="project" value="InterPro"/>
</dbReference>
<dbReference type="InterPro" id="IPR011010">
    <property type="entry name" value="DNA_brk_join_enz"/>
</dbReference>
<dbReference type="Gene3D" id="1.10.443.10">
    <property type="entry name" value="Intergrase catalytic core"/>
    <property type="match status" value="1"/>
</dbReference>
<dbReference type="Proteomes" id="UP000324233">
    <property type="component" value="Chromosome"/>
</dbReference>
<proteinExistence type="predicted"/>
<feature type="compositionally biased region" description="Basic residues" evidence="2">
    <location>
        <begin position="445"/>
        <end position="454"/>
    </location>
</feature>
<evidence type="ECO:0000256" key="2">
    <source>
        <dbReference type="SAM" id="MobiDB-lite"/>
    </source>
</evidence>
<dbReference type="InterPro" id="IPR002104">
    <property type="entry name" value="Integrase_catalytic"/>
</dbReference>
<evidence type="ECO:0000259" key="3">
    <source>
        <dbReference type="PROSITE" id="PS51898"/>
    </source>
</evidence>
<keyword evidence="1" id="KW-0233">DNA recombination</keyword>
<dbReference type="InterPro" id="IPR050090">
    <property type="entry name" value="Tyrosine_recombinase_XerCD"/>
</dbReference>
<dbReference type="EMBL" id="CP042997">
    <property type="protein sequence ID" value="QEH33951.1"/>
    <property type="molecule type" value="Genomic_DNA"/>
</dbReference>
<dbReference type="SUPFAM" id="SSF56349">
    <property type="entry name" value="DNA breaking-rejoining enzymes"/>
    <property type="match status" value="1"/>
</dbReference>
<dbReference type="GO" id="GO:0006310">
    <property type="term" value="P:DNA recombination"/>
    <property type="evidence" value="ECO:0007669"/>
    <property type="project" value="UniProtKB-KW"/>
</dbReference>
<keyword evidence="5" id="KW-1185">Reference proteome</keyword>